<dbReference type="InterPro" id="IPR041219">
    <property type="entry name" value="Phage_lysozyme2"/>
</dbReference>
<reference evidence="3" key="2">
    <citation type="submission" date="2022-05" db="EMBL/GenBank/DDBJ databases">
        <authorList>
            <person name="Kunte H.-J."/>
        </authorList>
    </citation>
    <scope>NUCLEOTIDE SEQUENCE</scope>
    <source>
        <strain evidence="3">G5</strain>
    </source>
</reference>
<organism evidence="3 4">
    <name type="scientific">Cupriavidus campinensis</name>
    <dbReference type="NCBI Taxonomy" id="151783"/>
    <lineage>
        <taxon>Bacteria</taxon>
        <taxon>Pseudomonadati</taxon>
        <taxon>Pseudomonadota</taxon>
        <taxon>Betaproteobacteria</taxon>
        <taxon>Burkholderiales</taxon>
        <taxon>Burkholderiaceae</taxon>
        <taxon>Cupriavidus</taxon>
    </lineage>
</organism>
<gene>
    <name evidence="3" type="ORF">M5D45_09400</name>
</gene>
<feature type="transmembrane region" description="Helical" evidence="1">
    <location>
        <begin position="330"/>
        <end position="350"/>
    </location>
</feature>
<dbReference type="AlphaFoldDB" id="A0AAE9L103"/>
<dbReference type="EMBL" id="CP097330">
    <property type="protein sequence ID" value="URF02789.1"/>
    <property type="molecule type" value="Genomic_DNA"/>
</dbReference>
<accession>A0AAE9L103</accession>
<protein>
    <submittedName>
        <fullName evidence="3">Phage tail tip lysozyme</fullName>
    </submittedName>
</protein>
<name>A0AAE9L103_9BURK</name>
<feature type="transmembrane region" description="Helical" evidence="1">
    <location>
        <begin position="356"/>
        <end position="377"/>
    </location>
</feature>
<dbReference type="Proteomes" id="UP001056132">
    <property type="component" value="Chromosome 1"/>
</dbReference>
<keyword evidence="1" id="KW-0472">Membrane</keyword>
<dbReference type="KEGG" id="ccam:M5D45_09400"/>
<reference evidence="3" key="1">
    <citation type="journal article" date="2022" name="Microbiol. Resour. Announc.">
        <title>Genome Sequence of Cupriavidus campinensis Strain G5, a Member of a Bacterial Consortium Capable of Polyethylene Degradation.</title>
        <authorList>
            <person name="Schneider B."/>
            <person name="Pfeiffer F."/>
            <person name="Dyall-Smith M."/>
            <person name="Kunte H.J."/>
        </authorList>
    </citation>
    <scope>NUCLEOTIDE SEQUENCE</scope>
    <source>
        <strain evidence="3">G5</strain>
    </source>
</reference>
<evidence type="ECO:0000313" key="4">
    <source>
        <dbReference type="Proteomes" id="UP001056132"/>
    </source>
</evidence>
<dbReference type="Pfam" id="PF18013">
    <property type="entry name" value="Phage_lysozyme2"/>
    <property type="match status" value="1"/>
</dbReference>
<dbReference type="RefSeq" id="WP_250024520.1">
    <property type="nucleotide sequence ID" value="NZ_CP097330.1"/>
</dbReference>
<evidence type="ECO:0000313" key="3">
    <source>
        <dbReference type="EMBL" id="URF02789.1"/>
    </source>
</evidence>
<dbReference type="Gene3D" id="1.10.530.10">
    <property type="match status" value="1"/>
</dbReference>
<evidence type="ECO:0000259" key="2">
    <source>
        <dbReference type="Pfam" id="PF18013"/>
    </source>
</evidence>
<evidence type="ECO:0000256" key="1">
    <source>
        <dbReference type="SAM" id="Phobius"/>
    </source>
</evidence>
<keyword evidence="1" id="KW-0812">Transmembrane</keyword>
<proteinExistence type="predicted"/>
<feature type="domain" description="Phage tail lysozyme" evidence="2">
    <location>
        <begin position="418"/>
        <end position="541"/>
    </location>
</feature>
<sequence>MANTFKITIAAVDKATATVRRVNQSMARLTSPVRDLKQSLGGLGRELGLNKVNQSLGSVAKSARGAVSGVTALVPALGAITGAATIAGIAALANNWGKLGAEIDKTSSILGVSTKELQQYQAAAKLAGLSAEDMNGSLKSLGDTLEDAAYNRNSQALILMNQLGISLTRTKTGAVDATRALRQVAEAIARQGGNVQAQRLIARTFGVEQLLPMLQKGAAGIEQYVAQARALGSVMGDEQIQAAKDYAQNVAKLDLAIDGLKASIGNALIPVLSPLLAQLSEWVTKNRDLIATKVGDFVKGIADWVKSVDWGKVARSVGSFVDALGGVKGVAIALAAITFAGPIAGVISLIGQVTKLAALLTPLAANPIVLGILGITYSKGLNKGEDEELARRRGMAPSIDVGPVPGVQSGNGGATDPVAFFQSRGWSKEQAAGIVANLQAESGLRPDAVGDSGKAYGVAQWHPDRQRNFRNWSGKDIRSSTLEDQLAFVHHELTAGLERAAGDRLKQAKSAGEAGEVVSRYYERPADADGEASRRALAANQLSGGAPMAPVYASGGSGARPQGNAAAGSAAGGAVGGKVLVEVVLAGATQGVRANVRSSGNVEATTRVRTSMLTEGVS</sequence>
<keyword evidence="1" id="KW-1133">Transmembrane helix</keyword>